<organism evidence="5 6">
    <name type="scientific">Cordylochernes scorpioides</name>
    <dbReference type="NCBI Taxonomy" id="51811"/>
    <lineage>
        <taxon>Eukaryota</taxon>
        <taxon>Metazoa</taxon>
        <taxon>Ecdysozoa</taxon>
        <taxon>Arthropoda</taxon>
        <taxon>Chelicerata</taxon>
        <taxon>Arachnida</taxon>
        <taxon>Pseudoscorpiones</taxon>
        <taxon>Cheliferoidea</taxon>
        <taxon>Chernetidae</taxon>
        <taxon>Cordylochernes</taxon>
    </lineage>
</organism>
<sequence>MAKQPSLAQLSAGKSSSCSDEQRLSQDYEVDLYLQQKWQDDRLHSANITRPLDLNDPELVKRVWKPAVFFTNAKSGEFQYVTVPNVLFRIYPEGNVLYMIRLKLKFSCMMDMSKYPLDTQVCTIEVASFSKTTREVELQWAGKDGVELYKGLKMAQFVLTEVTLTQCKESFKIG</sequence>
<dbReference type="InterPro" id="IPR006201">
    <property type="entry name" value="Neur_channel"/>
</dbReference>
<evidence type="ECO:0000256" key="2">
    <source>
        <dbReference type="ARBA" id="ARBA00023136"/>
    </source>
</evidence>
<evidence type="ECO:0000313" key="5">
    <source>
        <dbReference type="EMBL" id="UYV62333.1"/>
    </source>
</evidence>
<evidence type="ECO:0000256" key="3">
    <source>
        <dbReference type="RuleBase" id="RU000687"/>
    </source>
</evidence>
<feature type="domain" description="Neurotransmitter-gated ion-channel ligand-binding" evidence="4">
    <location>
        <begin position="23"/>
        <end position="163"/>
    </location>
</feature>
<dbReference type="Pfam" id="PF02931">
    <property type="entry name" value="Neur_chan_LBD"/>
    <property type="match status" value="1"/>
</dbReference>
<accession>A0ABY6K1L5</accession>
<protein>
    <recommendedName>
        <fullName evidence="4">Neurotransmitter-gated ion-channel ligand-binding domain-containing protein</fullName>
    </recommendedName>
</protein>
<dbReference type="EMBL" id="CP092864">
    <property type="protein sequence ID" value="UYV62333.1"/>
    <property type="molecule type" value="Genomic_DNA"/>
</dbReference>
<gene>
    <name evidence="5" type="ORF">LAZ67_2000138</name>
</gene>
<dbReference type="InterPro" id="IPR018000">
    <property type="entry name" value="Neurotransmitter_ion_chnl_CS"/>
</dbReference>
<keyword evidence="6" id="KW-1185">Reference proteome</keyword>
<dbReference type="PANTHER" id="PTHR18945">
    <property type="entry name" value="NEUROTRANSMITTER GATED ION CHANNEL"/>
    <property type="match status" value="1"/>
</dbReference>
<evidence type="ECO:0000256" key="1">
    <source>
        <dbReference type="ARBA" id="ARBA00004141"/>
    </source>
</evidence>
<dbReference type="PRINTS" id="PR00252">
    <property type="entry name" value="NRIONCHANNEL"/>
</dbReference>
<keyword evidence="3" id="KW-0406">Ion transport</keyword>
<dbReference type="SUPFAM" id="SSF63712">
    <property type="entry name" value="Nicotinic receptor ligand binding domain-like"/>
    <property type="match status" value="1"/>
</dbReference>
<dbReference type="Gene3D" id="2.70.170.10">
    <property type="entry name" value="Neurotransmitter-gated ion-channel ligand-binding domain"/>
    <property type="match status" value="1"/>
</dbReference>
<dbReference type="PROSITE" id="PS00236">
    <property type="entry name" value="NEUROTR_ION_CHANNEL"/>
    <property type="match status" value="1"/>
</dbReference>
<keyword evidence="3" id="KW-0407">Ion channel</keyword>
<keyword evidence="3" id="KW-0813">Transport</keyword>
<evidence type="ECO:0000313" key="6">
    <source>
        <dbReference type="Proteomes" id="UP001235939"/>
    </source>
</evidence>
<comment type="similarity">
    <text evidence="3">Belongs to the ligand-gated ion channel (TC 1.A.9) family.</text>
</comment>
<reference evidence="5 6" key="1">
    <citation type="submission" date="2022-01" db="EMBL/GenBank/DDBJ databases">
        <title>A chromosomal length assembly of Cordylochernes scorpioides.</title>
        <authorList>
            <person name="Zeh D."/>
            <person name="Zeh J."/>
        </authorList>
    </citation>
    <scope>NUCLEOTIDE SEQUENCE [LARGE SCALE GENOMIC DNA]</scope>
    <source>
        <strain evidence="5">IN4F17</strain>
        <tissue evidence="5">Whole Body</tissue>
    </source>
</reference>
<keyword evidence="2" id="KW-0472">Membrane</keyword>
<evidence type="ECO:0000259" key="4">
    <source>
        <dbReference type="Pfam" id="PF02931"/>
    </source>
</evidence>
<dbReference type="InterPro" id="IPR006202">
    <property type="entry name" value="Neur_chan_lig-bd"/>
</dbReference>
<dbReference type="Proteomes" id="UP001235939">
    <property type="component" value="Chromosome 02"/>
</dbReference>
<proteinExistence type="inferred from homology"/>
<dbReference type="InterPro" id="IPR036734">
    <property type="entry name" value="Neur_chan_lig-bd_sf"/>
</dbReference>
<name>A0ABY6K1L5_9ARAC</name>
<feature type="non-terminal residue" evidence="5">
    <location>
        <position position="1"/>
    </location>
</feature>
<comment type="subcellular location">
    <subcellularLocation>
        <location evidence="1">Membrane</location>
        <topology evidence="1">Multi-pass membrane protein</topology>
    </subcellularLocation>
</comment>